<organism evidence="1 2">
    <name type="scientific">Extibacter muris</name>
    <dbReference type="NCBI Taxonomy" id="1796622"/>
    <lineage>
        <taxon>Bacteria</taxon>
        <taxon>Bacillati</taxon>
        <taxon>Bacillota</taxon>
        <taxon>Clostridia</taxon>
        <taxon>Lachnospirales</taxon>
        <taxon>Lachnospiraceae</taxon>
        <taxon>Extibacter</taxon>
    </lineage>
</organism>
<sequence length="123" mass="13991">MKAIFNDASGLLIQQAYIAADGALHLKTISATEEELREILSDEFKTSKIVIQERGQVLAEYENYTNFDGIYKQNAGILEPHLYKAGESQADRITALEQTNIELREQNEFLRGCILEMSEMVYQ</sequence>
<dbReference type="Proteomes" id="UP000295710">
    <property type="component" value="Unassembled WGS sequence"/>
</dbReference>
<dbReference type="AlphaFoldDB" id="A0A4R4FEV2"/>
<gene>
    <name evidence="1" type="ORF">E1963_09210</name>
</gene>
<dbReference type="RefSeq" id="WP_132277340.1">
    <property type="nucleotide sequence ID" value="NZ_JAOBST010000013.1"/>
</dbReference>
<dbReference type="EMBL" id="SMMX01000006">
    <property type="protein sequence ID" value="TDA21928.1"/>
    <property type="molecule type" value="Genomic_DNA"/>
</dbReference>
<protein>
    <submittedName>
        <fullName evidence="1">Uncharacterized protein</fullName>
    </submittedName>
</protein>
<proteinExistence type="predicted"/>
<keyword evidence="2" id="KW-1185">Reference proteome</keyword>
<accession>A0A4R4FEV2</accession>
<evidence type="ECO:0000313" key="1">
    <source>
        <dbReference type="EMBL" id="TDA21928.1"/>
    </source>
</evidence>
<evidence type="ECO:0000313" key="2">
    <source>
        <dbReference type="Proteomes" id="UP000295710"/>
    </source>
</evidence>
<name>A0A4R4FEV2_9FIRM</name>
<reference evidence="1 2" key="1">
    <citation type="journal article" date="2016" name="Nat. Microbiol.">
        <title>The Mouse Intestinal Bacterial Collection (miBC) provides host-specific insight into cultured diversity and functional potential of the gut microbiota.</title>
        <authorList>
            <person name="Lagkouvardos I."/>
            <person name="Pukall R."/>
            <person name="Abt B."/>
            <person name="Foesel B.U."/>
            <person name="Meier-Kolthoff J.P."/>
            <person name="Kumar N."/>
            <person name="Bresciani A."/>
            <person name="Martinez I."/>
            <person name="Just S."/>
            <person name="Ziegler C."/>
            <person name="Brugiroux S."/>
            <person name="Garzetti D."/>
            <person name="Wenning M."/>
            <person name="Bui T.P."/>
            <person name="Wang J."/>
            <person name="Hugenholtz F."/>
            <person name="Plugge C.M."/>
            <person name="Peterson D.A."/>
            <person name="Hornef M.W."/>
            <person name="Baines J.F."/>
            <person name="Smidt H."/>
            <person name="Walter J."/>
            <person name="Kristiansen K."/>
            <person name="Nielsen H.B."/>
            <person name="Haller D."/>
            <person name="Overmann J."/>
            <person name="Stecher B."/>
            <person name="Clavel T."/>
        </authorList>
    </citation>
    <scope>NUCLEOTIDE SEQUENCE [LARGE SCALE GENOMIC DNA]</scope>
    <source>
        <strain evidence="1 2">DSM 28560</strain>
    </source>
</reference>
<comment type="caution">
    <text evidence="1">The sequence shown here is derived from an EMBL/GenBank/DDBJ whole genome shotgun (WGS) entry which is preliminary data.</text>
</comment>